<accession>S6BTQ4</accession>
<dbReference type="AlphaFoldDB" id="S6BTQ4"/>
<dbReference type="GO" id="GO:0045454">
    <property type="term" value="P:cell redox homeostasis"/>
    <property type="evidence" value="ECO:0007669"/>
    <property type="project" value="TreeGrafter"/>
</dbReference>
<dbReference type="Gene3D" id="3.40.30.10">
    <property type="entry name" value="Glutaredoxin"/>
    <property type="match status" value="1"/>
</dbReference>
<dbReference type="PROSITE" id="PS51352">
    <property type="entry name" value="THIOREDOXIN_2"/>
    <property type="match status" value="1"/>
</dbReference>
<name>S6BTQ4_POLVA</name>
<dbReference type="Proteomes" id="UP001107558">
    <property type="component" value="Chromosome 4"/>
</dbReference>
<dbReference type="InterPro" id="IPR013766">
    <property type="entry name" value="Thioredoxin_domain"/>
</dbReference>
<sequence length="148" mass="17250">MLANITKLKNFQTLSYPALRSISTTQKLNLDNILKVHDEMDFHRKVLTAEVPVLVGFYSKKCNLCKMQIPKTSMIANEYKDKILMAEVYVEDAKEVAKHHDIKTIPSHAYFKAGQMMKQLPGLQEMDNIRKFLQHNMEIHEHLHEQVE</sequence>
<evidence type="ECO:0000256" key="1">
    <source>
        <dbReference type="ARBA" id="ARBA00008987"/>
    </source>
</evidence>
<keyword evidence="5" id="KW-1185">Reference proteome</keyword>
<dbReference type="CDD" id="cd02947">
    <property type="entry name" value="TRX_family"/>
    <property type="match status" value="1"/>
</dbReference>
<organism evidence="3">
    <name type="scientific">Polypedilum vanderplanki</name>
    <name type="common">Sleeping chironomid midge</name>
    <dbReference type="NCBI Taxonomy" id="319348"/>
    <lineage>
        <taxon>Eukaryota</taxon>
        <taxon>Metazoa</taxon>
        <taxon>Ecdysozoa</taxon>
        <taxon>Arthropoda</taxon>
        <taxon>Hexapoda</taxon>
        <taxon>Insecta</taxon>
        <taxon>Pterygota</taxon>
        <taxon>Neoptera</taxon>
        <taxon>Endopterygota</taxon>
        <taxon>Diptera</taxon>
        <taxon>Nematocera</taxon>
        <taxon>Chironomoidea</taxon>
        <taxon>Chironomidae</taxon>
        <taxon>Chironominae</taxon>
        <taxon>Polypedilum</taxon>
        <taxon>Polypedilum</taxon>
    </lineage>
</organism>
<dbReference type="SUPFAM" id="SSF52833">
    <property type="entry name" value="Thioredoxin-like"/>
    <property type="match status" value="1"/>
</dbReference>
<dbReference type="Pfam" id="PF00085">
    <property type="entry name" value="Thioredoxin"/>
    <property type="match status" value="1"/>
</dbReference>
<feature type="domain" description="Thioredoxin" evidence="2">
    <location>
        <begin position="2"/>
        <end position="138"/>
    </location>
</feature>
<dbReference type="EMBL" id="JADBJN010000004">
    <property type="protein sequence ID" value="KAG5669621.1"/>
    <property type="molecule type" value="Genomic_DNA"/>
</dbReference>
<evidence type="ECO:0000259" key="2">
    <source>
        <dbReference type="PROSITE" id="PS51352"/>
    </source>
</evidence>
<reference evidence="4" key="2">
    <citation type="submission" date="2021-03" db="EMBL/GenBank/DDBJ databases">
        <title>Chromosome level genome of the anhydrobiotic midge Polypedilum vanderplanki.</title>
        <authorList>
            <person name="Yoshida Y."/>
            <person name="Kikawada T."/>
            <person name="Gusev O."/>
        </authorList>
    </citation>
    <scope>NUCLEOTIDE SEQUENCE</scope>
    <source>
        <strain evidence="4">NIAS01</strain>
        <tissue evidence="4">Whole body or cell culture</tissue>
    </source>
</reference>
<protein>
    <submittedName>
        <fullName evidence="3">Thioredoxin</fullName>
    </submittedName>
</protein>
<evidence type="ECO:0000313" key="4">
    <source>
        <dbReference type="EMBL" id="KAG5669621.1"/>
    </source>
</evidence>
<proteinExistence type="evidence at transcript level"/>
<evidence type="ECO:0000313" key="5">
    <source>
        <dbReference type="Proteomes" id="UP001107558"/>
    </source>
</evidence>
<dbReference type="PANTHER" id="PTHR43601">
    <property type="entry name" value="THIOREDOXIN, MITOCHONDRIAL"/>
    <property type="match status" value="1"/>
</dbReference>
<comment type="similarity">
    <text evidence="1">Belongs to the thioredoxin family.</text>
</comment>
<gene>
    <name evidence="3" type="primary">PvTrx6</name>
    <name evidence="4" type="ORF">PVAND_017506</name>
</gene>
<dbReference type="InterPro" id="IPR036249">
    <property type="entry name" value="Thioredoxin-like_sf"/>
</dbReference>
<dbReference type="PANTHER" id="PTHR43601:SF3">
    <property type="entry name" value="THIOREDOXIN, MITOCHONDRIAL"/>
    <property type="match status" value="1"/>
</dbReference>
<reference evidence="3" key="1">
    <citation type="submission" date="2013-07" db="EMBL/GenBank/DDBJ databases">
        <title>Functional and evolutionary insights for the origin and mechanisms of complete desiccation tolerance from genome of the sleeping chironomid Polypedilum vanderplanki.</title>
        <authorList>
            <person name="Gusev O."/>
            <person name="Suetsugu Y."/>
            <person name="Cornette R."/>
            <person name="Kawashima T."/>
            <person name="Logacheva M."/>
            <person name="Kondrashev A."/>
            <person name="Penin A."/>
            <person name="Hatanaka R."/>
            <person name="Kikuta S."/>
            <person name="Shimura S."/>
            <person name="Katayose Y."/>
            <person name="Matsumoto T."/>
            <person name="Shagimardanova E."/>
            <person name="Alexeev D."/>
            <person name="Govorun V."/>
            <person name="Wisecaver J."/>
            <person name="Mikheyev A."/>
            <person name="Koyanagi R."/>
            <person name="Nishiyama T."/>
            <person name="Shigenobu S."/>
            <person name="Shibata T.F."/>
            <person name="Hasebe M."/>
            <person name="Okuda T."/>
            <person name="Satoh N."/>
            <person name="Kikawada T."/>
        </authorList>
    </citation>
    <scope>NUCLEOTIDE SEQUENCE</scope>
</reference>
<evidence type="ECO:0000313" key="3">
    <source>
        <dbReference type="EMBL" id="BAN67617.1"/>
    </source>
</evidence>
<dbReference type="EMBL" id="AB842160">
    <property type="protein sequence ID" value="BAN67617.1"/>
    <property type="molecule type" value="mRNA"/>
</dbReference>
<dbReference type="OrthoDB" id="19690at2759"/>